<dbReference type="AlphaFoldDB" id="A0A832I7L9"/>
<dbReference type="InterPro" id="IPR001684">
    <property type="entry name" value="Ribosomal_bL27"/>
</dbReference>
<accession>A0A832I7L9</accession>
<dbReference type="PRINTS" id="PR00063">
    <property type="entry name" value="RIBOSOMALL27"/>
</dbReference>
<sequence>MAHKKGQSSTKNGRDSNAQRLGVKRFGGQAVRAGSILVRQRGTRVFAGDNVGIGRDHTLFALADGIVTFARTRGDRSIVHVHPAAADGS</sequence>
<comment type="caution">
    <text evidence="7">The sequence shown here is derived from an EMBL/GenBank/DDBJ whole genome shotgun (WGS) entry which is preliminary data.</text>
</comment>
<dbReference type="NCBIfam" id="TIGR00062">
    <property type="entry name" value="L27"/>
    <property type="match status" value="1"/>
</dbReference>
<dbReference type="SUPFAM" id="SSF110324">
    <property type="entry name" value="Ribosomal L27 protein-like"/>
    <property type="match status" value="1"/>
</dbReference>
<proteinExistence type="inferred from homology"/>
<evidence type="ECO:0000256" key="2">
    <source>
        <dbReference type="ARBA" id="ARBA00022980"/>
    </source>
</evidence>
<dbReference type="PROSITE" id="PS00831">
    <property type="entry name" value="RIBOSOMAL_L27"/>
    <property type="match status" value="1"/>
</dbReference>
<evidence type="ECO:0000256" key="1">
    <source>
        <dbReference type="ARBA" id="ARBA00010797"/>
    </source>
</evidence>
<protein>
    <recommendedName>
        <fullName evidence="4 5">Large ribosomal subunit protein bL27</fullName>
    </recommendedName>
</protein>
<comment type="similarity">
    <text evidence="1 5">Belongs to the bacterial ribosomal protein bL27 family.</text>
</comment>
<dbReference type="PANTHER" id="PTHR15893">
    <property type="entry name" value="RIBOSOMAL PROTEIN L27"/>
    <property type="match status" value="1"/>
</dbReference>
<evidence type="ECO:0000256" key="5">
    <source>
        <dbReference type="HAMAP-Rule" id="MF_00539"/>
    </source>
</evidence>
<dbReference type="InterPro" id="IPR018261">
    <property type="entry name" value="Ribosomal_bL27_CS"/>
</dbReference>
<organism evidence="7">
    <name type="scientific">Eiseniibacteriota bacterium</name>
    <dbReference type="NCBI Taxonomy" id="2212470"/>
    <lineage>
        <taxon>Bacteria</taxon>
        <taxon>Candidatus Eiseniibacteriota</taxon>
    </lineage>
</organism>
<dbReference type="HAMAP" id="MF_00539">
    <property type="entry name" value="Ribosomal_bL27"/>
    <property type="match status" value="1"/>
</dbReference>
<gene>
    <name evidence="5" type="primary">rpmA</name>
    <name evidence="7" type="ORF">ENR23_01600</name>
</gene>
<dbReference type="Gene3D" id="2.40.50.100">
    <property type="match status" value="1"/>
</dbReference>
<dbReference type="Pfam" id="PF01016">
    <property type="entry name" value="Ribosomal_L27"/>
    <property type="match status" value="1"/>
</dbReference>
<reference evidence="7" key="1">
    <citation type="journal article" date="2020" name="mSystems">
        <title>Genome- and Community-Level Interaction Insights into Carbon Utilization and Element Cycling Functions of Hydrothermarchaeota in Hydrothermal Sediment.</title>
        <authorList>
            <person name="Zhou Z."/>
            <person name="Liu Y."/>
            <person name="Xu W."/>
            <person name="Pan J."/>
            <person name="Luo Z.H."/>
            <person name="Li M."/>
        </authorList>
    </citation>
    <scope>NUCLEOTIDE SEQUENCE [LARGE SCALE GENOMIC DNA]</scope>
    <source>
        <strain evidence="7">SpSt-381</strain>
    </source>
</reference>
<evidence type="ECO:0000256" key="3">
    <source>
        <dbReference type="ARBA" id="ARBA00023274"/>
    </source>
</evidence>
<dbReference type="FunFam" id="2.40.50.100:FF:000020">
    <property type="entry name" value="50S ribosomal protein L27"/>
    <property type="match status" value="1"/>
</dbReference>
<dbReference type="GO" id="GO:0003735">
    <property type="term" value="F:structural constituent of ribosome"/>
    <property type="evidence" value="ECO:0007669"/>
    <property type="project" value="InterPro"/>
</dbReference>
<keyword evidence="2 5" id="KW-0689">Ribosomal protein</keyword>
<name>A0A832I7L9_UNCEI</name>
<dbReference type="GO" id="GO:0006412">
    <property type="term" value="P:translation"/>
    <property type="evidence" value="ECO:0007669"/>
    <property type="project" value="UniProtKB-UniRule"/>
</dbReference>
<dbReference type="PANTHER" id="PTHR15893:SF0">
    <property type="entry name" value="LARGE RIBOSOMAL SUBUNIT PROTEIN BL27M"/>
    <property type="match status" value="1"/>
</dbReference>
<keyword evidence="3 5" id="KW-0687">Ribonucleoprotein</keyword>
<feature type="compositionally biased region" description="Polar residues" evidence="6">
    <location>
        <begin position="7"/>
        <end position="19"/>
    </location>
</feature>
<feature type="region of interest" description="Disordered" evidence="6">
    <location>
        <begin position="1"/>
        <end position="24"/>
    </location>
</feature>
<evidence type="ECO:0000313" key="7">
    <source>
        <dbReference type="EMBL" id="HGZ42117.1"/>
    </source>
</evidence>
<dbReference type="EMBL" id="DSQF01000003">
    <property type="protein sequence ID" value="HGZ42117.1"/>
    <property type="molecule type" value="Genomic_DNA"/>
</dbReference>
<evidence type="ECO:0000256" key="6">
    <source>
        <dbReference type="SAM" id="MobiDB-lite"/>
    </source>
</evidence>
<dbReference type="GO" id="GO:0022625">
    <property type="term" value="C:cytosolic large ribosomal subunit"/>
    <property type="evidence" value="ECO:0007669"/>
    <property type="project" value="TreeGrafter"/>
</dbReference>
<evidence type="ECO:0000256" key="4">
    <source>
        <dbReference type="ARBA" id="ARBA00035175"/>
    </source>
</evidence>